<comment type="caution">
    <text evidence="2">The sequence shown here is derived from an EMBL/GenBank/DDBJ whole genome shotgun (WGS) entry which is preliminary data.</text>
</comment>
<dbReference type="Proteomes" id="UP000295818">
    <property type="component" value="Unassembled WGS sequence"/>
</dbReference>
<dbReference type="EMBL" id="SLWM01000004">
    <property type="protein sequence ID" value="TCO25636.1"/>
    <property type="molecule type" value="Genomic_DNA"/>
</dbReference>
<accession>A0ABY2BNH1</accession>
<dbReference type="RefSeq" id="WP_132188489.1">
    <property type="nucleotide sequence ID" value="NZ_SLWM01000004.1"/>
</dbReference>
<dbReference type="Pfam" id="PF12679">
    <property type="entry name" value="ABC2_membrane_2"/>
    <property type="match status" value="1"/>
</dbReference>
<feature type="transmembrane region" description="Helical" evidence="1">
    <location>
        <begin position="267"/>
        <end position="292"/>
    </location>
</feature>
<protein>
    <submittedName>
        <fullName evidence="2">Regulation of enolase protein 1 (Concanavalin A-like superfamily)</fullName>
    </submittedName>
</protein>
<feature type="transmembrane region" description="Helical" evidence="1">
    <location>
        <begin position="366"/>
        <end position="388"/>
    </location>
</feature>
<feature type="transmembrane region" description="Helical" evidence="1">
    <location>
        <begin position="313"/>
        <end position="339"/>
    </location>
</feature>
<keyword evidence="1" id="KW-0472">Membrane</keyword>
<evidence type="ECO:0000313" key="3">
    <source>
        <dbReference type="Proteomes" id="UP000295818"/>
    </source>
</evidence>
<name>A0ABY2BNH1_9ACTN</name>
<proteinExistence type="predicted"/>
<keyword evidence="3" id="KW-1185">Reference proteome</keyword>
<feature type="transmembrane region" description="Helical" evidence="1">
    <location>
        <begin position="395"/>
        <end position="420"/>
    </location>
</feature>
<sequence length="470" mass="48553">MSSFLQVLRGEWTKFRSVRSSALCLFAAVAVTVLLELLGSTAGSTDANKQPSYSDQAYFVHKPLSGDGTVVARVVSQLDSQEWAKAGLLVKAGLAPGSPYAAVMLTPEHGVRMQATFDTDLAGAATAAPRWLKLTRTGNTVTGYESADGQSWQQVGTVTVALPRDAEVGLFVASPPNYRTTRTGSGSAISLEGTVGTAVFDSVTVTGARTTPDWAGQSITSGPSKVNPMLSAGDGLSRSGGTFTVSGSGDIAGYGIASWRSPGDDDVVMLSLFGVRLGMIAIIALGVLFMTAEYRTGLIRTTLAASPRRGHVLAGKAVVLAGVVFVAGLIASVAAFLLAQPGMHDGGYNPPAYPHISLTDGSAVRAVAGTAIYLALVALFSLGIAVVWRRTAGAIVFVIALVVLPQIVAPVISPGADIWVSRLTPVAGLAVQQSIESGQVIGPWAGLGVMFAYAVAALGLAYWQLTRRDA</sequence>
<dbReference type="Gene3D" id="2.60.120.200">
    <property type="match status" value="1"/>
</dbReference>
<organism evidence="2 3">
    <name type="scientific">Kribbella orskensis</name>
    <dbReference type="NCBI Taxonomy" id="2512216"/>
    <lineage>
        <taxon>Bacteria</taxon>
        <taxon>Bacillati</taxon>
        <taxon>Actinomycetota</taxon>
        <taxon>Actinomycetes</taxon>
        <taxon>Propionibacteriales</taxon>
        <taxon>Kribbellaceae</taxon>
        <taxon>Kribbella</taxon>
    </lineage>
</organism>
<gene>
    <name evidence="2" type="ORF">EV644_104140</name>
</gene>
<feature type="transmembrane region" description="Helical" evidence="1">
    <location>
        <begin position="440"/>
        <end position="463"/>
    </location>
</feature>
<evidence type="ECO:0000313" key="2">
    <source>
        <dbReference type="EMBL" id="TCO25636.1"/>
    </source>
</evidence>
<evidence type="ECO:0000256" key="1">
    <source>
        <dbReference type="SAM" id="Phobius"/>
    </source>
</evidence>
<reference evidence="2 3" key="1">
    <citation type="journal article" date="2015" name="Stand. Genomic Sci.">
        <title>Genomic Encyclopedia of Bacterial and Archaeal Type Strains, Phase III: the genomes of soil and plant-associated and newly described type strains.</title>
        <authorList>
            <person name="Whitman W.B."/>
            <person name="Woyke T."/>
            <person name="Klenk H.P."/>
            <person name="Zhou Y."/>
            <person name="Lilburn T.G."/>
            <person name="Beck B.J."/>
            <person name="De Vos P."/>
            <person name="Vandamme P."/>
            <person name="Eisen J.A."/>
            <person name="Garrity G."/>
            <person name="Hugenholtz P."/>
            <person name="Kyrpides N.C."/>
        </authorList>
    </citation>
    <scope>NUCLEOTIDE SEQUENCE [LARGE SCALE GENOMIC DNA]</scope>
    <source>
        <strain evidence="2 3">VKM Ac-2538</strain>
    </source>
</reference>
<keyword evidence="1" id="KW-0812">Transmembrane</keyword>
<keyword evidence="1" id="KW-1133">Transmembrane helix</keyword>